<keyword evidence="1" id="KW-1133">Transmembrane helix</keyword>
<name>A0AAU9AH67_LYSEN</name>
<dbReference type="EMBL" id="AP014940">
    <property type="protein sequence ID" value="BAV96243.1"/>
    <property type="molecule type" value="Genomic_DNA"/>
</dbReference>
<dbReference type="KEGG" id="lem:LEN_0756"/>
<accession>A0AAU9AH67</accession>
<protein>
    <recommendedName>
        <fullName evidence="4">Transmembrane protein</fullName>
    </recommendedName>
</protein>
<sequence>MNANARKQLYTLGATVLGMGSAMFALQSRSADAGSAWLDLGLLLAGLAGAGVCATAAWRIDPDDSESQHALVREALRAGEVRGVGGDPGWTIAVFVAAAVACGSLAWAQAAQGRIVPALLSAALAAVCAAGAVWRGRTRKHRRELRIDAAGVHSPDFGLIVWADVVGLRRYRAQLSSVDCEGLQLLLRDPGRYAARAPAWLRRISGLDAPGQRYAPLLLPLDVYGIAAEAAYVAATALRRRAGTPFVEGWHPRMETAEIDELLAAPAPQPLPAADASWREDPLLPVVRRQLRHHRRELRRVQSMFSRRLLVIAGVAGYIGLHTLIERLLG</sequence>
<evidence type="ECO:0000256" key="1">
    <source>
        <dbReference type="SAM" id="Phobius"/>
    </source>
</evidence>
<dbReference type="Proteomes" id="UP000218824">
    <property type="component" value="Chromosome"/>
</dbReference>
<gene>
    <name evidence="2" type="ORF">LEN_0756</name>
</gene>
<keyword evidence="1" id="KW-0472">Membrane</keyword>
<feature type="transmembrane region" description="Helical" evidence="1">
    <location>
        <begin position="40"/>
        <end position="58"/>
    </location>
</feature>
<evidence type="ECO:0008006" key="4">
    <source>
        <dbReference type="Google" id="ProtNLM"/>
    </source>
</evidence>
<evidence type="ECO:0000313" key="2">
    <source>
        <dbReference type="EMBL" id="BAV96243.1"/>
    </source>
</evidence>
<dbReference type="AlphaFoldDB" id="A0AAU9AH67"/>
<reference evidence="2 3" key="1">
    <citation type="journal article" date="2017" name="DNA Res.">
        <title>Complete genome sequence and expression profile of the commercial lytic enzyme producer Lysobacter enzymogenes M497-1.</title>
        <authorList>
            <person name="Takami H."/>
            <person name="Toyoda A."/>
            <person name="Uchiyama I."/>
            <person name="Itoh T."/>
            <person name="Takaki Y."/>
            <person name="Arai W."/>
            <person name="Nishi S."/>
            <person name="Kawai M."/>
            <person name="Shinya K."/>
            <person name="Ikeda H."/>
        </authorList>
    </citation>
    <scope>NUCLEOTIDE SEQUENCE [LARGE SCALE GENOMIC DNA]</scope>
    <source>
        <strain evidence="2 3">M497-1</strain>
    </source>
</reference>
<evidence type="ECO:0000313" key="3">
    <source>
        <dbReference type="Proteomes" id="UP000218824"/>
    </source>
</evidence>
<organism evidence="2 3">
    <name type="scientific">Lysobacter enzymogenes</name>
    <dbReference type="NCBI Taxonomy" id="69"/>
    <lineage>
        <taxon>Bacteria</taxon>
        <taxon>Pseudomonadati</taxon>
        <taxon>Pseudomonadota</taxon>
        <taxon>Gammaproteobacteria</taxon>
        <taxon>Lysobacterales</taxon>
        <taxon>Lysobacteraceae</taxon>
        <taxon>Lysobacter</taxon>
    </lineage>
</organism>
<proteinExistence type="predicted"/>
<keyword evidence="1" id="KW-0812">Transmembrane</keyword>
<feature type="transmembrane region" description="Helical" evidence="1">
    <location>
        <begin position="90"/>
        <end position="109"/>
    </location>
</feature>
<feature type="transmembrane region" description="Helical" evidence="1">
    <location>
        <begin position="115"/>
        <end position="134"/>
    </location>
</feature>
<feature type="transmembrane region" description="Helical" evidence="1">
    <location>
        <begin position="305"/>
        <end position="325"/>
    </location>
</feature>